<gene>
    <name evidence="1" type="ORF">EV209_1288</name>
</gene>
<dbReference type="AlphaFoldDB" id="A0A4Q7PJM3"/>
<dbReference type="InterPro" id="IPR011990">
    <property type="entry name" value="TPR-like_helical_dom_sf"/>
</dbReference>
<evidence type="ECO:0000313" key="1">
    <source>
        <dbReference type="EMBL" id="RZT00856.1"/>
    </source>
</evidence>
<organism evidence="1 2">
    <name type="scientific">Cuneatibacter caecimuris</name>
    <dbReference type="NCBI Taxonomy" id="1796618"/>
    <lineage>
        <taxon>Bacteria</taxon>
        <taxon>Bacillati</taxon>
        <taxon>Bacillota</taxon>
        <taxon>Clostridia</taxon>
        <taxon>Lachnospirales</taxon>
        <taxon>Lachnospiraceae</taxon>
        <taxon>Cuneatibacter</taxon>
    </lineage>
</organism>
<reference evidence="1 2" key="1">
    <citation type="submission" date="2019-02" db="EMBL/GenBank/DDBJ databases">
        <title>Genomic Encyclopedia of Type Strains, Phase IV (KMG-IV): sequencing the most valuable type-strain genomes for metagenomic binning, comparative biology and taxonomic classification.</title>
        <authorList>
            <person name="Goeker M."/>
        </authorList>
    </citation>
    <scope>NUCLEOTIDE SEQUENCE [LARGE SCALE GENOMIC DNA]</scope>
    <source>
        <strain evidence="1 2">DSM 29486</strain>
    </source>
</reference>
<dbReference type="SUPFAM" id="SSF48452">
    <property type="entry name" value="TPR-like"/>
    <property type="match status" value="1"/>
</dbReference>
<protein>
    <recommendedName>
        <fullName evidence="3">Tetratricopeptide repeat protein</fullName>
    </recommendedName>
</protein>
<evidence type="ECO:0000313" key="2">
    <source>
        <dbReference type="Proteomes" id="UP000292927"/>
    </source>
</evidence>
<sequence length="306" mass="35786">MHTNYVHAKERNIRALKSLDQGNFLAAQELFRQNAKEFPGYKTWNNLGMYYYTQGRELKSGKVYNADRLGIHFLTNALAEKETAFILTNLGIVYDEVAQYGDRDDTTALKYLSLAFEVQPDFCHEYNKAACLFHYEKYEESCSILMRLNGVTNSDAKELSHELKIKVSLLYSILYAKGKKYFKAYIRDMELEKELELFDCFVLTYSCGEYEHARYFLNKILEETSSCPYAEMAADCCLRTDYKNRPEDLAVYLSGYAAESRYLLKKIIYNQEYRKKKIGGYIYRPRLYVPCGYYGCPVPEHHSPEF</sequence>
<proteinExistence type="predicted"/>
<dbReference type="Proteomes" id="UP000292927">
    <property type="component" value="Unassembled WGS sequence"/>
</dbReference>
<dbReference type="RefSeq" id="WP_130434250.1">
    <property type="nucleotide sequence ID" value="NZ_SGXF01000002.1"/>
</dbReference>
<dbReference type="EMBL" id="SGXF01000002">
    <property type="protein sequence ID" value="RZT00856.1"/>
    <property type="molecule type" value="Genomic_DNA"/>
</dbReference>
<name>A0A4Q7PJM3_9FIRM</name>
<evidence type="ECO:0008006" key="3">
    <source>
        <dbReference type="Google" id="ProtNLM"/>
    </source>
</evidence>
<accession>A0A4Q7PJM3</accession>
<comment type="caution">
    <text evidence="1">The sequence shown here is derived from an EMBL/GenBank/DDBJ whole genome shotgun (WGS) entry which is preliminary data.</text>
</comment>
<keyword evidence="2" id="KW-1185">Reference proteome</keyword>
<dbReference type="Gene3D" id="1.25.40.10">
    <property type="entry name" value="Tetratricopeptide repeat domain"/>
    <property type="match status" value="1"/>
</dbReference>